<sequence length="132" mass="14465">MYKFIAKAVSVREDECCIVIGLADDEVDPSRYLILQNAKTYDQQDRSLGVDHAHLEVGGGLDSCYGGLEKVSFDGGILELLLSADAQKKLGVAEGIEVLMAKQENYEQLEEALNKICVAENIPFLPSRSSDK</sequence>
<reference evidence="1 2" key="1">
    <citation type="submission" date="2023-01" db="EMBL/GenBank/DDBJ databases">
        <title>Xanthomonas hawaiianensis sp. nov. isolated from Araceae family in Hawaii.</title>
        <authorList>
            <person name="Chunag S.-C."/>
            <person name="Dobhal S."/>
            <person name="Alvarez A."/>
            <person name="Arif M."/>
        </authorList>
    </citation>
    <scope>NUCLEOTIDE SEQUENCE [LARGE SCALE GENOMIC DNA]</scope>
    <source>
        <strain evidence="1 2">A2111</strain>
    </source>
</reference>
<organism evidence="1 2">
    <name type="scientific">Xanthomonas hawaiiensis</name>
    <dbReference type="NCBI Taxonomy" id="3003247"/>
    <lineage>
        <taxon>Bacteria</taxon>
        <taxon>Pseudomonadati</taxon>
        <taxon>Pseudomonadota</taxon>
        <taxon>Gammaproteobacteria</taxon>
        <taxon>Lysobacterales</taxon>
        <taxon>Lysobacteraceae</taxon>
        <taxon>Xanthomonas</taxon>
    </lineage>
</organism>
<evidence type="ECO:0000313" key="2">
    <source>
        <dbReference type="Proteomes" id="UP001260534"/>
    </source>
</evidence>
<dbReference type="RefSeq" id="WP_209231340.1">
    <property type="nucleotide sequence ID" value="NZ_JAGHXG010000015.1"/>
</dbReference>
<dbReference type="Proteomes" id="UP001260534">
    <property type="component" value="Unassembled WGS sequence"/>
</dbReference>
<protein>
    <submittedName>
        <fullName evidence="1">Imm10 family immunity protein</fullName>
    </submittedName>
</protein>
<dbReference type="InterPro" id="IPR028962">
    <property type="entry name" value="Imm10"/>
</dbReference>
<gene>
    <name evidence="1" type="ORF">PNQ69_03050</name>
</gene>
<accession>A0ABU2I0R5</accession>
<proteinExistence type="predicted"/>
<name>A0ABU2I0R5_9XANT</name>
<dbReference type="Pfam" id="PF15588">
    <property type="entry name" value="Imm10"/>
    <property type="match status" value="1"/>
</dbReference>
<evidence type="ECO:0000313" key="1">
    <source>
        <dbReference type="EMBL" id="MDS9991736.1"/>
    </source>
</evidence>
<comment type="caution">
    <text evidence="1">The sequence shown here is derived from an EMBL/GenBank/DDBJ whole genome shotgun (WGS) entry which is preliminary data.</text>
</comment>
<keyword evidence="2" id="KW-1185">Reference proteome</keyword>
<dbReference type="EMBL" id="JAQMHB010000001">
    <property type="protein sequence ID" value="MDS9991736.1"/>
    <property type="molecule type" value="Genomic_DNA"/>
</dbReference>